<evidence type="ECO:0000313" key="2">
    <source>
        <dbReference type="Proteomes" id="UP001172680"/>
    </source>
</evidence>
<gene>
    <name evidence="1" type="ORF">H2199_001571</name>
</gene>
<comment type="caution">
    <text evidence="1">The sequence shown here is derived from an EMBL/GenBank/DDBJ whole genome shotgun (WGS) entry which is preliminary data.</text>
</comment>
<protein>
    <submittedName>
        <fullName evidence="1">Uncharacterized protein</fullName>
    </submittedName>
</protein>
<sequence length="193" mass="20679">MATPRSLTRLLPAYLSVTVRIRSIHGGNTLINEAAGRDNHPRATSWSLNATHRSTKMNRRSHTDKGRSDHASPNPYPRLYTILLYLSLLTKRGSSAETPISTSTLISPATKMCRYYAHTYACGHTLTVFAAYCAPAALIQRACGGGEIWQSVRMDHPCASCPTTGAETSSSGGSSGGMAGKGRAKGRKVGGRR</sequence>
<keyword evidence="2" id="KW-1185">Reference proteome</keyword>
<organism evidence="1 2">
    <name type="scientific">Coniosporium tulheliwenetii</name>
    <dbReference type="NCBI Taxonomy" id="3383036"/>
    <lineage>
        <taxon>Eukaryota</taxon>
        <taxon>Fungi</taxon>
        <taxon>Dikarya</taxon>
        <taxon>Ascomycota</taxon>
        <taxon>Pezizomycotina</taxon>
        <taxon>Dothideomycetes</taxon>
        <taxon>Dothideomycetes incertae sedis</taxon>
        <taxon>Coniosporium</taxon>
    </lineage>
</organism>
<dbReference type="Proteomes" id="UP001172680">
    <property type="component" value="Unassembled WGS sequence"/>
</dbReference>
<name>A0ACC2ZJR8_9PEZI</name>
<reference evidence="1" key="1">
    <citation type="submission" date="2022-10" db="EMBL/GenBank/DDBJ databases">
        <title>Culturing micro-colonial fungi from biological soil crusts in the Mojave desert and describing Neophaeococcomyces mojavensis, and introducing the new genera and species Taxawa tesnikishii.</title>
        <authorList>
            <person name="Kurbessoian T."/>
            <person name="Stajich J.E."/>
        </authorList>
    </citation>
    <scope>NUCLEOTIDE SEQUENCE</scope>
    <source>
        <strain evidence="1">JES_115</strain>
    </source>
</reference>
<proteinExistence type="predicted"/>
<evidence type="ECO:0000313" key="1">
    <source>
        <dbReference type="EMBL" id="KAJ9647796.1"/>
    </source>
</evidence>
<dbReference type="EMBL" id="JAPDRP010000004">
    <property type="protein sequence ID" value="KAJ9647796.1"/>
    <property type="molecule type" value="Genomic_DNA"/>
</dbReference>
<accession>A0ACC2ZJR8</accession>